<dbReference type="AlphaFoldDB" id="A0A8J3J3T7"/>
<reference evidence="2" key="1">
    <citation type="submission" date="2021-01" db="EMBL/GenBank/DDBJ databases">
        <title>Whole genome shotgun sequence of Actinocatenispora rupis NBRC 107355.</title>
        <authorList>
            <person name="Komaki H."/>
            <person name="Tamura T."/>
        </authorList>
    </citation>
    <scope>NUCLEOTIDE SEQUENCE</scope>
    <source>
        <strain evidence="2">NBRC 107355</strain>
    </source>
</reference>
<dbReference type="InterPro" id="IPR032710">
    <property type="entry name" value="NTF2-like_dom_sf"/>
</dbReference>
<comment type="caution">
    <text evidence="2">The sequence shown here is derived from an EMBL/GenBank/DDBJ whole genome shotgun (WGS) entry which is preliminary data.</text>
</comment>
<dbReference type="Pfam" id="PF12680">
    <property type="entry name" value="SnoaL_2"/>
    <property type="match status" value="1"/>
</dbReference>
<dbReference type="Gene3D" id="3.10.450.50">
    <property type="match status" value="1"/>
</dbReference>
<evidence type="ECO:0000259" key="1">
    <source>
        <dbReference type="Pfam" id="PF12680"/>
    </source>
</evidence>
<gene>
    <name evidence="2" type="ORF">Aru02nite_61850</name>
</gene>
<evidence type="ECO:0000313" key="2">
    <source>
        <dbReference type="EMBL" id="GID15296.1"/>
    </source>
</evidence>
<dbReference type="RefSeq" id="WP_203663533.1">
    <property type="nucleotide sequence ID" value="NZ_BAAAZM010000005.1"/>
</dbReference>
<proteinExistence type="predicted"/>
<dbReference type="InterPro" id="IPR037401">
    <property type="entry name" value="SnoaL-like"/>
</dbReference>
<sequence length="124" mass="13158">MTNDGAREPEDLGRLFLARANAGDADGLAALYEPDAVLAFPPGRVTVGRAAIRAAYAELLAGRPTFAPGRPNPTLRHGDTALTSTVLADGSVTVEVARRQPDGTWLWRIDHPRLAVTHPTDPAP</sequence>
<protein>
    <recommendedName>
        <fullName evidence="1">SnoaL-like domain-containing protein</fullName>
    </recommendedName>
</protein>
<feature type="domain" description="SnoaL-like" evidence="1">
    <location>
        <begin position="16"/>
        <end position="110"/>
    </location>
</feature>
<evidence type="ECO:0000313" key="3">
    <source>
        <dbReference type="Proteomes" id="UP000612808"/>
    </source>
</evidence>
<keyword evidence="3" id="KW-1185">Reference proteome</keyword>
<dbReference type="SUPFAM" id="SSF54427">
    <property type="entry name" value="NTF2-like"/>
    <property type="match status" value="1"/>
</dbReference>
<organism evidence="2 3">
    <name type="scientific">Actinocatenispora rupis</name>
    <dbReference type="NCBI Taxonomy" id="519421"/>
    <lineage>
        <taxon>Bacteria</taxon>
        <taxon>Bacillati</taxon>
        <taxon>Actinomycetota</taxon>
        <taxon>Actinomycetes</taxon>
        <taxon>Micromonosporales</taxon>
        <taxon>Micromonosporaceae</taxon>
        <taxon>Actinocatenispora</taxon>
    </lineage>
</organism>
<name>A0A8J3J3T7_9ACTN</name>
<accession>A0A8J3J3T7</accession>
<dbReference type="EMBL" id="BOMB01000040">
    <property type="protein sequence ID" value="GID15296.1"/>
    <property type="molecule type" value="Genomic_DNA"/>
</dbReference>
<dbReference type="Proteomes" id="UP000612808">
    <property type="component" value="Unassembled WGS sequence"/>
</dbReference>